<keyword evidence="3" id="KW-1185">Reference proteome</keyword>
<organism evidence="2 3">
    <name type="scientific">Paxillus rubicundulus Ve08.2h10</name>
    <dbReference type="NCBI Taxonomy" id="930991"/>
    <lineage>
        <taxon>Eukaryota</taxon>
        <taxon>Fungi</taxon>
        <taxon>Dikarya</taxon>
        <taxon>Basidiomycota</taxon>
        <taxon>Agaricomycotina</taxon>
        <taxon>Agaricomycetes</taxon>
        <taxon>Agaricomycetidae</taxon>
        <taxon>Boletales</taxon>
        <taxon>Paxilineae</taxon>
        <taxon>Paxillaceae</taxon>
        <taxon>Paxillus</taxon>
    </lineage>
</organism>
<evidence type="ECO:0000256" key="1">
    <source>
        <dbReference type="SAM" id="MobiDB-lite"/>
    </source>
</evidence>
<dbReference type="EMBL" id="KN825073">
    <property type="protein sequence ID" value="KIK94967.1"/>
    <property type="molecule type" value="Genomic_DNA"/>
</dbReference>
<evidence type="ECO:0000313" key="2">
    <source>
        <dbReference type="EMBL" id="KIK94967.1"/>
    </source>
</evidence>
<gene>
    <name evidence="2" type="ORF">PAXRUDRAFT_11733</name>
</gene>
<sequence>MIGSFCEGHINTGLRKDLQLALKGELSALSAHYNKKAPQAQQSRPLPMHSPAPNSSLFSLDDFHLGNLSDPPPAPVSLASPESGVGLIEGTARVHCRGFPITPER</sequence>
<dbReference type="HOGENOM" id="CLU_2237439_0_0_1"/>
<dbReference type="AlphaFoldDB" id="A0A0D0DCN5"/>
<dbReference type="InParanoid" id="A0A0D0DCN5"/>
<accession>A0A0D0DCN5</accession>
<proteinExistence type="predicted"/>
<dbReference type="Proteomes" id="UP000054538">
    <property type="component" value="Unassembled WGS sequence"/>
</dbReference>
<evidence type="ECO:0000313" key="3">
    <source>
        <dbReference type="Proteomes" id="UP000054538"/>
    </source>
</evidence>
<feature type="region of interest" description="Disordered" evidence="1">
    <location>
        <begin position="33"/>
        <end position="64"/>
    </location>
</feature>
<reference evidence="3" key="2">
    <citation type="submission" date="2015-01" db="EMBL/GenBank/DDBJ databases">
        <title>Evolutionary Origins and Diversification of the Mycorrhizal Mutualists.</title>
        <authorList>
            <consortium name="DOE Joint Genome Institute"/>
            <consortium name="Mycorrhizal Genomics Consortium"/>
            <person name="Kohler A."/>
            <person name="Kuo A."/>
            <person name="Nagy L.G."/>
            <person name="Floudas D."/>
            <person name="Copeland A."/>
            <person name="Barry K.W."/>
            <person name="Cichocki N."/>
            <person name="Veneault-Fourrey C."/>
            <person name="LaButti K."/>
            <person name="Lindquist E.A."/>
            <person name="Lipzen A."/>
            <person name="Lundell T."/>
            <person name="Morin E."/>
            <person name="Murat C."/>
            <person name="Riley R."/>
            <person name="Ohm R."/>
            <person name="Sun H."/>
            <person name="Tunlid A."/>
            <person name="Henrissat B."/>
            <person name="Grigoriev I.V."/>
            <person name="Hibbett D.S."/>
            <person name="Martin F."/>
        </authorList>
    </citation>
    <scope>NUCLEOTIDE SEQUENCE [LARGE SCALE GENOMIC DNA]</scope>
    <source>
        <strain evidence="3">Ve08.2h10</strain>
    </source>
</reference>
<reference evidence="2 3" key="1">
    <citation type="submission" date="2014-04" db="EMBL/GenBank/DDBJ databases">
        <authorList>
            <consortium name="DOE Joint Genome Institute"/>
            <person name="Kuo A."/>
            <person name="Kohler A."/>
            <person name="Jargeat P."/>
            <person name="Nagy L.G."/>
            <person name="Floudas D."/>
            <person name="Copeland A."/>
            <person name="Barry K.W."/>
            <person name="Cichocki N."/>
            <person name="Veneault-Fourrey C."/>
            <person name="LaButti K."/>
            <person name="Lindquist E.A."/>
            <person name="Lipzen A."/>
            <person name="Lundell T."/>
            <person name="Morin E."/>
            <person name="Murat C."/>
            <person name="Sun H."/>
            <person name="Tunlid A."/>
            <person name="Henrissat B."/>
            <person name="Grigoriev I.V."/>
            <person name="Hibbett D.S."/>
            <person name="Martin F."/>
            <person name="Nordberg H.P."/>
            <person name="Cantor M.N."/>
            <person name="Hua S.X."/>
        </authorList>
    </citation>
    <scope>NUCLEOTIDE SEQUENCE [LARGE SCALE GENOMIC DNA]</scope>
    <source>
        <strain evidence="2 3">Ve08.2h10</strain>
    </source>
</reference>
<name>A0A0D0DCN5_9AGAM</name>
<protein>
    <submittedName>
        <fullName evidence="2">Unplaced genomic scaffold scaffold_251, whole genome shotgun sequence</fullName>
    </submittedName>
</protein>